<name>A0A7L7KSP3_9MOLU</name>
<protein>
    <submittedName>
        <fullName evidence="6">DNA recombination protein RmuC</fullName>
    </submittedName>
</protein>
<dbReference type="GO" id="GO:0006310">
    <property type="term" value="P:DNA recombination"/>
    <property type="evidence" value="ECO:0007669"/>
    <property type="project" value="UniProtKB-KW"/>
</dbReference>
<evidence type="ECO:0000256" key="5">
    <source>
        <dbReference type="SAM" id="Coils"/>
    </source>
</evidence>
<dbReference type="RefSeq" id="WP_258878587.1">
    <property type="nucleotide sequence ID" value="NZ_CP048914.1"/>
</dbReference>
<sequence>MTTGEIVIIAIAAIILLLELYKIMREKPANDRTDEVVDALKEESNKSLQQLIKELGEFHVSVTKSMGESSKDNIKDLNEFKDSMSNNIVSQFELMNKRIEEQMDRINHKVNTRLEEGFEKTNKTFTNIVERLTKIDEAQKNIEQLSTEVVSLQHLLSDKKARGTFGEVQLNHILSAIFGENNKKVYDTQVKLSNNMMVDALLYLPDEMGNLAIDSKFPLENYQRMVDRELTDRERELATRAFKADMKKHIDAIATKYIIPTETSDQAVLFVPAEAIFAEINAYHQEVVDYAQSKRVWIASPTTLMSLLTTVQVLLRNVERDKYAKVIQEELVKLGTEFSRYQERWDKLSRNIDTVSKSVKDIHTTSNKIGKRFKEISHVDLELEEPEDEE</sequence>
<evidence type="ECO:0000256" key="3">
    <source>
        <dbReference type="ARBA" id="ARBA00023054"/>
    </source>
</evidence>
<organism evidence="6 7">
    <name type="scientific">Candidatus Xianfuyuplasma coldseepsis</name>
    <dbReference type="NCBI Taxonomy" id="2782163"/>
    <lineage>
        <taxon>Bacteria</taxon>
        <taxon>Bacillati</taxon>
        <taxon>Mycoplasmatota</taxon>
        <taxon>Mollicutes</taxon>
        <taxon>Candidatus Izemoplasmatales</taxon>
        <taxon>Candidatus Izemoplasmataceae</taxon>
        <taxon>Candidatus Xianfuyuplasma</taxon>
    </lineage>
</organism>
<dbReference type="InterPro" id="IPR003798">
    <property type="entry name" value="DNA_recombination_RmuC"/>
</dbReference>
<evidence type="ECO:0000256" key="2">
    <source>
        <dbReference type="ARBA" id="ARBA00009840"/>
    </source>
</evidence>
<evidence type="ECO:0000256" key="4">
    <source>
        <dbReference type="ARBA" id="ARBA00023172"/>
    </source>
</evidence>
<keyword evidence="4" id="KW-0233">DNA recombination</keyword>
<comment type="similarity">
    <text evidence="2">Belongs to the RmuC family.</text>
</comment>
<dbReference type="AlphaFoldDB" id="A0A7L7KSP3"/>
<feature type="coiled-coil region" evidence="5">
    <location>
        <begin position="89"/>
        <end position="162"/>
    </location>
</feature>
<evidence type="ECO:0000313" key="6">
    <source>
        <dbReference type="EMBL" id="QMS84964.1"/>
    </source>
</evidence>
<dbReference type="Proteomes" id="UP000514720">
    <property type="component" value="Chromosome"/>
</dbReference>
<dbReference type="EMBL" id="CP048914">
    <property type="protein sequence ID" value="QMS84964.1"/>
    <property type="molecule type" value="Genomic_DNA"/>
</dbReference>
<keyword evidence="7" id="KW-1185">Reference proteome</keyword>
<accession>A0A7L7KSP3</accession>
<keyword evidence="3 5" id="KW-0175">Coiled coil</keyword>
<evidence type="ECO:0000313" key="7">
    <source>
        <dbReference type="Proteomes" id="UP000514720"/>
    </source>
</evidence>
<gene>
    <name evidence="6" type="ORF">G4Z02_04070</name>
</gene>
<proteinExistence type="inferred from homology"/>
<comment type="function">
    <text evidence="1">Involved in DNA recombination.</text>
</comment>
<evidence type="ECO:0000256" key="1">
    <source>
        <dbReference type="ARBA" id="ARBA00003416"/>
    </source>
</evidence>
<dbReference type="PANTHER" id="PTHR30563:SF0">
    <property type="entry name" value="DNA RECOMBINATION PROTEIN RMUC"/>
    <property type="match status" value="1"/>
</dbReference>
<dbReference type="KEGG" id="xcl:G4Z02_04070"/>
<dbReference type="PANTHER" id="PTHR30563">
    <property type="entry name" value="DNA RECOMBINATION PROTEIN RMUC"/>
    <property type="match status" value="1"/>
</dbReference>
<reference evidence="6 7" key="1">
    <citation type="submission" date="2020-02" db="EMBL/GenBank/DDBJ databases">
        <authorList>
            <person name="Zheng R.K."/>
            <person name="Sun C.M."/>
        </authorList>
    </citation>
    <scope>NUCLEOTIDE SEQUENCE [LARGE SCALE GENOMIC DNA]</scope>
    <source>
        <strain evidence="7">zrk13</strain>
    </source>
</reference>
<dbReference type="Pfam" id="PF02646">
    <property type="entry name" value="RmuC"/>
    <property type="match status" value="1"/>
</dbReference>